<reference evidence="2" key="2">
    <citation type="submission" date="2015-01" db="EMBL/GenBank/DDBJ databases">
        <title>Evolutionary Origins and Diversification of the Mycorrhizal Mutualists.</title>
        <authorList>
            <consortium name="DOE Joint Genome Institute"/>
            <consortium name="Mycorrhizal Genomics Consortium"/>
            <person name="Kohler A."/>
            <person name="Kuo A."/>
            <person name="Nagy L.G."/>
            <person name="Floudas D."/>
            <person name="Copeland A."/>
            <person name="Barry K.W."/>
            <person name="Cichocki N."/>
            <person name="Veneault-Fourrey C."/>
            <person name="LaButti K."/>
            <person name="Lindquist E.A."/>
            <person name="Lipzen A."/>
            <person name="Lundell T."/>
            <person name="Morin E."/>
            <person name="Murat C."/>
            <person name="Riley R."/>
            <person name="Ohm R."/>
            <person name="Sun H."/>
            <person name="Tunlid A."/>
            <person name="Henrissat B."/>
            <person name="Grigoriev I.V."/>
            <person name="Hibbett D.S."/>
            <person name="Martin F."/>
        </authorList>
    </citation>
    <scope>NUCLEOTIDE SEQUENCE [LARGE SCALE GENOMIC DNA]</scope>
    <source>
        <strain evidence="2">Zn</strain>
    </source>
</reference>
<organism evidence="1 2">
    <name type="scientific">Oidiodendron maius (strain Zn)</name>
    <dbReference type="NCBI Taxonomy" id="913774"/>
    <lineage>
        <taxon>Eukaryota</taxon>
        <taxon>Fungi</taxon>
        <taxon>Dikarya</taxon>
        <taxon>Ascomycota</taxon>
        <taxon>Pezizomycotina</taxon>
        <taxon>Leotiomycetes</taxon>
        <taxon>Leotiomycetes incertae sedis</taxon>
        <taxon>Myxotrichaceae</taxon>
        <taxon>Oidiodendron</taxon>
    </lineage>
</organism>
<name>A0A0C3H5X5_OIDMZ</name>
<dbReference type="Proteomes" id="UP000054321">
    <property type="component" value="Unassembled WGS sequence"/>
</dbReference>
<keyword evidence="2" id="KW-1185">Reference proteome</keyword>
<proteinExistence type="predicted"/>
<protein>
    <submittedName>
        <fullName evidence="1">Uncharacterized protein</fullName>
    </submittedName>
</protein>
<evidence type="ECO:0000313" key="2">
    <source>
        <dbReference type="Proteomes" id="UP000054321"/>
    </source>
</evidence>
<reference evidence="1 2" key="1">
    <citation type="submission" date="2014-04" db="EMBL/GenBank/DDBJ databases">
        <authorList>
            <consortium name="DOE Joint Genome Institute"/>
            <person name="Kuo A."/>
            <person name="Martino E."/>
            <person name="Perotto S."/>
            <person name="Kohler A."/>
            <person name="Nagy L.G."/>
            <person name="Floudas D."/>
            <person name="Copeland A."/>
            <person name="Barry K.W."/>
            <person name="Cichocki N."/>
            <person name="Veneault-Fourrey C."/>
            <person name="LaButti K."/>
            <person name="Lindquist E.A."/>
            <person name="Lipzen A."/>
            <person name="Lundell T."/>
            <person name="Morin E."/>
            <person name="Murat C."/>
            <person name="Sun H."/>
            <person name="Tunlid A."/>
            <person name="Henrissat B."/>
            <person name="Grigoriev I.V."/>
            <person name="Hibbett D.S."/>
            <person name="Martin F."/>
            <person name="Nordberg H.P."/>
            <person name="Cantor M.N."/>
            <person name="Hua S.X."/>
        </authorList>
    </citation>
    <scope>NUCLEOTIDE SEQUENCE [LARGE SCALE GENOMIC DNA]</scope>
    <source>
        <strain evidence="1 2">Zn</strain>
    </source>
</reference>
<evidence type="ECO:0000313" key="1">
    <source>
        <dbReference type="EMBL" id="KIM98689.1"/>
    </source>
</evidence>
<accession>A0A0C3H5X5</accession>
<sequence length="165" mass="18844">MDDTESSDLAICDLPPLHLFGIPGGLGIYYVHKPTAAQIEKIKEAGIPLPEQAYYVPVHLMQEIGATFYPDINECPVAKVFFRALKLEFNCTHFFAWVKEEGNEGVWVVENASDRQVDTILKEHIDEEDEGWTDLLKRVGAVFYKDPNDSEAAREELERLQQYKK</sequence>
<dbReference type="AlphaFoldDB" id="A0A0C3H5X5"/>
<dbReference type="HOGENOM" id="CLU_1611288_0_0_1"/>
<gene>
    <name evidence="1" type="ORF">OIDMADRAFT_31461</name>
</gene>
<dbReference type="InParanoid" id="A0A0C3H5X5"/>
<dbReference type="EMBL" id="KN832880">
    <property type="protein sequence ID" value="KIM98689.1"/>
    <property type="molecule type" value="Genomic_DNA"/>
</dbReference>